<dbReference type="SUPFAM" id="SSF51658">
    <property type="entry name" value="Xylose isomerase-like"/>
    <property type="match status" value="1"/>
</dbReference>
<dbReference type="Pfam" id="PF01261">
    <property type="entry name" value="AP_endonuc_2"/>
    <property type="match status" value="1"/>
</dbReference>
<accession>A0A2T5RLP6</accession>
<evidence type="ECO:0000313" key="2">
    <source>
        <dbReference type="EMBL" id="PTW00153.1"/>
    </source>
</evidence>
<evidence type="ECO:0000313" key="3">
    <source>
        <dbReference type="Proteomes" id="UP000244089"/>
    </source>
</evidence>
<name>A0A2T5RLP6_9FIRM</name>
<dbReference type="GO" id="GO:0016853">
    <property type="term" value="F:isomerase activity"/>
    <property type="evidence" value="ECO:0007669"/>
    <property type="project" value="UniProtKB-KW"/>
</dbReference>
<keyword evidence="2" id="KW-0413">Isomerase</keyword>
<dbReference type="InterPro" id="IPR036237">
    <property type="entry name" value="Xyl_isomerase-like_sf"/>
</dbReference>
<evidence type="ECO:0000259" key="1">
    <source>
        <dbReference type="Pfam" id="PF01261"/>
    </source>
</evidence>
<dbReference type="AlphaFoldDB" id="A0A2T5RLP6"/>
<protein>
    <submittedName>
        <fullName evidence="2">Sugar phosphate isomerase/epimerase</fullName>
    </submittedName>
</protein>
<dbReference type="EMBL" id="QAXS01000008">
    <property type="protein sequence ID" value="PTW00153.1"/>
    <property type="molecule type" value="Genomic_DNA"/>
</dbReference>
<dbReference type="PANTHER" id="PTHR12110">
    <property type="entry name" value="HYDROXYPYRUVATE ISOMERASE"/>
    <property type="match status" value="1"/>
</dbReference>
<proteinExistence type="predicted"/>
<organism evidence="2 3">
    <name type="scientific">Halanaerobium saccharolyticum</name>
    <dbReference type="NCBI Taxonomy" id="43595"/>
    <lineage>
        <taxon>Bacteria</taxon>
        <taxon>Bacillati</taxon>
        <taxon>Bacillota</taxon>
        <taxon>Clostridia</taxon>
        <taxon>Halanaerobiales</taxon>
        <taxon>Halanaerobiaceae</taxon>
        <taxon>Halanaerobium</taxon>
    </lineage>
</organism>
<dbReference type="PANTHER" id="PTHR12110:SF41">
    <property type="entry name" value="INOSOSE DEHYDRATASE"/>
    <property type="match status" value="1"/>
</dbReference>
<dbReference type="InterPro" id="IPR050312">
    <property type="entry name" value="IolE/XylAMocC-like"/>
</dbReference>
<dbReference type="Proteomes" id="UP000244089">
    <property type="component" value="Unassembled WGS sequence"/>
</dbReference>
<dbReference type="InterPro" id="IPR013022">
    <property type="entry name" value="Xyl_isomerase-like_TIM-brl"/>
</dbReference>
<dbReference type="OrthoDB" id="9779184at2"/>
<dbReference type="Gene3D" id="3.20.20.150">
    <property type="entry name" value="Divalent-metal-dependent TIM barrel enzymes"/>
    <property type="match status" value="1"/>
</dbReference>
<sequence length="272" mass="30509">MKRIIAVNSNTYHGFSLKDAISGIKAAGFNYIELTATKGWTEHVFPTMSLNELYEVEEQLIEAGLTPISLSGHTNLMDNNRLDDFIANIRLAHFFGCKYIISSIGEAHLEDQAELSDQKTAENIKTLIPYLEDYGLILGLENHGKHGTGKQLKKIVDLIDSERVVVNYDTANAIFYGEENLDLKADLKFALDKVGHLHLKDKAGAQKEWNFPALGRGNIDFKPLFKLLKESENNSPFSIEIEFREDGPADLAEVNQAVKDSYQFLKEAGFKL</sequence>
<feature type="domain" description="Xylose isomerase-like TIM barrel" evidence="1">
    <location>
        <begin position="24"/>
        <end position="267"/>
    </location>
</feature>
<reference evidence="2 3" key="1">
    <citation type="submission" date="2018-04" db="EMBL/GenBank/DDBJ databases">
        <title>Subsurface microbial communities from deep shales in Ohio and West Virginia, USA.</title>
        <authorList>
            <person name="Wrighton K."/>
        </authorList>
    </citation>
    <scope>NUCLEOTIDE SEQUENCE [LARGE SCALE GENOMIC DNA]</scope>
    <source>
        <strain evidence="2 3">WC1</strain>
    </source>
</reference>
<gene>
    <name evidence="2" type="ORF">C8C76_10845</name>
</gene>
<comment type="caution">
    <text evidence="2">The sequence shown here is derived from an EMBL/GenBank/DDBJ whole genome shotgun (WGS) entry which is preliminary data.</text>
</comment>